<reference evidence="1 2" key="1">
    <citation type="journal article" date="2010" name="Cell Res.">
        <title>Complete genome sequence of the rifamycin SV-producing Amycolatopsis mediterranei U32 revealed its genetic characteristics in phylogeny and metabolism.</title>
        <authorList>
            <person name="Zhao W."/>
            <person name="Zhong Y."/>
            <person name="Yuan H."/>
            <person name="Wang J."/>
            <person name="Zheng H."/>
            <person name="Wang Y."/>
            <person name="Cen X."/>
            <person name="Xu F."/>
            <person name="Bai J."/>
            <person name="Han X."/>
            <person name="Lu G."/>
            <person name="Zhu Y."/>
            <person name="Shao Z."/>
            <person name="Yan H."/>
            <person name="Li C."/>
            <person name="Peng N."/>
            <person name="Zhang Z."/>
            <person name="Zhang Y."/>
            <person name="Lin W."/>
            <person name="Fan Y."/>
            <person name="Qin Z."/>
            <person name="Hu Y."/>
            <person name="Zhu B."/>
            <person name="Wang S."/>
            <person name="Ding X."/>
            <person name="Zhao G.P."/>
        </authorList>
    </citation>
    <scope>NUCLEOTIDE SEQUENCE [LARGE SCALE GENOMIC DNA]</scope>
    <source>
        <strain evidence="2">U-32</strain>
    </source>
</reference>
<dbReference type="GeneID" id="92870695"/>
<dbReference type="PATRIC" id="fig|749927.5.peg.3019"/>
<dbReference type="KEGG" id="amd:AMED_2923"/>
<organism evidence="1 2">
    <name type="scientific">Amycolatopsis mediterranei (strain U-32)</name>
    <dbReference type="NCBI Taxonomy" id="749927"/>
    <lineage>
        <taxon>Bacteria</taxon>
        <taxon>Bacillati</taxon>
        <taxon>Actinomycetota</taxon>
        <taxon>Actinomycetes</taxon>
        <taxon>Pseudonocardiales</taxon>
        <taxon>Pseudonocardiaceae</taxon>
        <taxon>Amycolatopsis</taxon>
    </lineage>
</organism>
<dbReference type="RefSeq" id="WP_013224789.1">
    <property type="nucleotide sequence ID" value="NC_014318.1"/>
</dbReference>
<dbReference type="HOGENOM" id="CLU_009095_0_0_11"/>
<dbReference type="EMBL" id="CP002000">
    <property type="protein sequence ID" value="ADJ44717.1"/>
    <property type="molecule type" value="Genomic_DNA"/>
</dbReference>
<dbReference type="OrthoDB" id="3273854at2"/>
<evidence type="ECO:0000313" key="1">
    <source>
        <dbReference type="EMBL" id="ADJ44717.1"/>
    </source>
</evidence>
<name>A0A0H3D3H0_AMYMU</name>
<proteinExistence type="predicted"/>
<protein>
    <submittedName>
        <fullName evidence="1">Uncharacterized protein</fullName>
    </submittedName>
</protein>
<sequence length="1097" mass="117563">MDMPALLARIDPLAAPARRRVFADTARALAGSAELTALLAELDAVPGLPRAWAATMAVIAGDDTHLRHCLVAADARVAGLAMSHCARRGLHFDVLIAALPTAPAAWRHTLYRAVRATGATEWAEALLPPVRARFGDHEAAAVLAACEADTVTALVPELDFAVPNLAALARRHPAVVLAYLRRRLTDAAGTGRTAVWARFGPALEHLVEHDPGQVVDLLARSGPPTGLPAGADNWLATAVAADPDRVVAILADSARRIRFRPGRSIERALRRASDESLTSLARTLLADVPRLTALVRGLPPARRATVLSGALGERNLRQAGLPAALLDVLPWRSRHEHARRLLATRPVADDPALRREATARLPWAEAEPHLRAETTRPNAVERATGYSLLIGAAAATRDPGVVARVLTSLTRLTNEQEPVRHATLAAIAAIPGWLLRSADPSTMVKFATDAVQARDASWRVRQAVGTVAVTLVRQGTRTSRPELAESGLRILELSGSHARPLAQHRLDQDLPRGAEHAVWSALRPRIEADTRAGRYDLVLLLASGLRRRAWAMPDLQAVVGEATGAAADSTVQWALELWLAPPATRDERVETVLRRDPSTITVTTVANAISTRRTDLLDRVLDRPPHGRFVARGVRLVPVFGGSLRHWLPRQVARYAELLADLATAPGKPVWERVTAVRRLASLPGAAVDDVRPFLQDDEVAVVEAALAGLAWTDRPGDALGTLLGYADTERARVAVYAAGRAARAIPPDELMAALRPVLAGKKLTARKEAIRLLTEHRVPDAAGELAARWADPDLHRDLRRAMVSAARRLLDDERAWQWLTDATTMTAVATAVTETPPATISEQYRARYGALVRTVATGADPDTAQIGLAAWPAWSAWDRAGSAALVARIGDLTSTATWPSAVEAVLAACTITGDPAPLHAMVTTLIEQDDVVIEGRDQPARQRLRSIVTRFAPRVDGTGETMRDAAERLSATLAESAEYRTDALTLAIAALPRRGDLLPAVRRIAALADRPAPAWQAADRLATWLAGHDPARPELLGTAQALGSGAAEALLAAGIASQAGPRAGWPSPWRELVTALRGHSDADVRDRASRISLAPE</sequence>
<dbReference type="Proteomes" id="UP000000328">
    <property type="component" value="Chromosome"/>
</dbReference>
<accession>A0A0H3D3H0</accession>
<evidence type="ECO:0000313" key="2">
    <source>
        <dbReference type="Proteomes" id="UP000000328"/>
    </source>
</evidence>
<gene>
    <name evidence="1" type="ordered locus">AMED_2923</name>
</gene>
<dbReference type="eggNOG" id="COG1413">
    <property type="taxonomic scope" value="Bacteria"/>
</dbReference>
<dbReference type="AlphaFoldDB" id="A0A0H3D3H0"/>